<keyword evidence="3" id="KW-0378">Hydrolase</keyword>
<feature type="transmembrane region" description="Helical" evidence="1">
    <location>
        <begin position="260"/>
        <end position="282"/>
    </location>
</feature>
<dbReference type="RefSeq" id="WP_311606790.1">
    <property type="nucleotide sequence ID" value="NZ_JAVRFI010000001.1"/>
</dbReference>
<feature type="transmembrane region" description="Helical" evidence="1">
    <location>
        <begin position="178"/>
        <end position="199"/>
    </location>
</feature>
<feature type="transmembrane region" description="Helical" evidence="1">
    <location>
        <begin position="56"/>
        <end position="76"/>
    </location>
</feature>
<feature type="transmembrane region" description="Helical" evidence="1">
    <location>
        <begin position="26"/>
        <end position="44"/>
    </location>
</feature>
<evidence type="ECO:0000259" key="2">
    <source>
        <dbReference type="Pfam" id="PF02517"/>
    </source>
</evidence>
<comment type="caution">
    <text evidence="3">The sequence shown here is derived from an EMBL/GenBank/DDBJ whole genome shotgun (WGS) entry which is preliminary data.</text>
</comment>
<dbReference type="EC" id="3.4.-.-" evidence="3"/>
<sequence>MTSQIAAVSTATEVGPGGDPGGRSGVVAFLVICFTGSWLYLYAAHSLWGLSLVNPLAQLPFGFMPALAAVVVRRWVTREGFAGAGLRLRFRSAWPYYLAAWLGPLVFAALAVGLAGALGWRIPGPSALADLSGGLPAWAFVPLLMAVVPLLTPVYWGEEFGWVPFLRQRLFPGHPVRATMATGLIWAVWHFPLAFTGYIEFSDVPLGLAIWTVSFLFQEVLLGWLYDRSGSVWVVSLAHGGNNMVLSLLTGFLLGERAGLGVNTVTLLTTAPMALACAVIAVGARRRASAGKVACPQADGRASI</sequence>
<accession>A0ABU2SFV7</accession>
<feature type="transmembrane region" description="Helical" evidence="1">
    <location>
        <begin position="96"/>
        <end position="117"/>
    </location>
</feature>
<proteinExistence type="predicted"/>
<keyword evidence="1" id="KW-1133">Transmembrane helix</keyword>
<evidence type="ECO:0000313" key="4">
    <source>
        <dbReference type="Proteomes" id="UP001180531"/>
    </source>
</evidence>
<feature type="transmembrane region" description="Helical" evidence="1">
    <location>
        <begin position="137"/>
        <end position="157"/>
    </location>
</feature>
<dbReference type="InterPro" id="IPR042150">
    <property type="entry name" value="MmRce1-like"/>
</dbReference>
<dbReference type="EMBL" id="JAVRFI010000001">
    <property type="protein sequence ID" value="MDT0447511.1"/>
    <property type="molecule type" value="Genomic_DNA"/>
</dbReference>
<gene>
    <name evidence="3" type="ORF">RM609_00110</name>
</gene>
<feature type="transmembrane region" description="Helical" evidence="1">
    <location>
        <begin position="232"/>
        <end position="254"/>
    </location>
</feature>
<protein>
    <submittedName>
        <fullName evidence="3">CPBP family intramembrane glutamic endopeptidase</fullName>
        <ecNumber evidence="3">3.4.-.-</ecNumber>
    </submittedName>
</protein>
<evidence type="ECO:0000313" key="3">
    <source>
        <dbReference type="EMBL" id="MDT0447511.1"/>
    </source>
</evidence>
<dbReference type="Proteomes" id="UP001180531">
    <property type="component" value="Unassembled WGS sequence"/>
</dbReference>
<feature type="domain" description="CAAX prenyl protease 2/Lysostaphin resistance protein A-like" evidence="2">
    <location>
        <begin position="142"/>
        <end position="245"/>
    </location>
</feature>
<organism evidence="3 4">
    <name type="scientific">Streptomyces hesseae</name>
    <dbReference type="NCBI Taxonomy" id="3075519"/>
    <lineage>
        <taxon>Bacteria</taxon>
        <taxon>Bacillati</taxon>
        <taxon>Actinomycetota</taxon>
        <taxon>Actinomycetes</taxon>
        <taxon>Kitasatosporales</taxon>
        <taxon>Streptomycetaceae</taxon>
        <taxon>Streptomyces</taxon>
    </lineage>
</organism>
<keyword evidence="4" id="KW-1185">Reference proteome</keyword>
<dbReference type="PANTHER" id="PTHR35797">
    <property type="entry name" value="PROTEASE-RELATED"/>
    <property type="match status" value="1"/>
</dbReference>
<dbReference type="PANTHER" id="PTHR35797:SF1">
    <property type="entry name" value="PROTEASE"/>
    <property type="match status" value="1"/>
</dbReference>
<dbReference type="Pfam" id="PF02517">
    <property type="entry name" value="Rce1-like"/>
    <property type="match status" value="1"/>
</dbReference>
<evidence type="ECO:0000256" key="1">
    <source>
        <dbReference type="SAM" id="Phobius"/>
    </source>
</evidence>
<keyword evidence="1" id="KW-0812">Transmembrane</keyword>
<name>A0ABU2SFV7_9ACTN</name>
<keyword evidence="1" id="KW-0472">Membrane</keyword>
<feature type="transmembrane region" description="Helical" evidence="1">
    <location>
        <begin position="205"/>
        <end position="225"/>
    </location>
</feature>
<reference evidence="3" key="1">
    <citation type="submission" date="2024-05" db="EMBL/GenBank/DDBJ databases">
        <title>30 novel species of actinomycetes from the DSMZ collection.</title>
        <authorList>
            <person name="Nouioui I."/>
        </authorList>
    </citation>
    <scope>NUCLEOTIDE SEQUENCE</scope>
    <source>
        <strain evidence="3">DSM 40473</strain>
    </source>
</reference>
<dbReference type="GO" id="GO:0016787">
    <property type="term" value="F:hydrolase activity"/>
    <property type="evidence" value="ECO:0007669"/>
    <property type="project" value="UniProtKB-KW"/>
</dbReference>
<dbReference type="InterPro" id="IPR003675">
    <property type="entry name" value="Rce1/LyrA-like_dom"/>
</dbReference>